<evidence type="ECO:0000313" key="2">
    <source>
        <dbReference type="EMBL" id="KAH7297672.1"/>
    </source>
</evidence>
<dbReference type="PANTHER" id="PTHR31509">
    <property type="entry name" value="BPS1-LIKE PROTEIN"/>
    <property type="match status" value="1"/>
</dbReference>
<reference evidence="2" key="1">
    <citation type="submission" date="2021-08" db="EMBL/GenBank/DDBJ databases">
        <title>WGS assembly of Ceratopteris richardii.</title>
        <authorList>
            <person name="Marchant D.B."/>
            <person name="Chen G."/>
            <person name="Jenkins J."/>
            <person name="Shu S."/>
            <person name="Leebens-Mack J."/>
            <person name="Grimwood J."/>
            <person name="Schmutz J."/>
            <person name="Soltis P."/>
            <person name="Soltis D."/>
            <person name="Chen Z.-H."/>
        </authorList>
    </citation>
    <scope>NUCLEOTIDE SEQUENCE</scope>
    <source>
        <strain evidence="2">Whitten #5841</strain>
        <tissue evidence="2">Leaf</tissue>
    </source>
</reference>
<dbReference type="Proteomes" id="UP000825935">
    <property type="component" value="Chromosome 25"/>
</dbReference>
<keyword evidence="1" id="KW-1133">Transmembrane helix</keyword>
<dbReference type="EMBL" id="CM035430">
    <property type="protein sequence ID" value="KAH7297672.1"/>
    <property type="molecule type" value="Genomic_DNA"/>
</dbReference>
<keyword evidence="1" id="KW-0472">Membrane</keyword>
<organism evidence="2 3">
    <name type="scientific">Ceratopteris richardii</name>
    <name type="common">Triangle waterfern</name>
    <dbReference type="NCBI Taxonomy" id="49495"/>
    <lineage>
        <taxon>Eukaryota</taxon>
        <taxon>Viridiplantae</taxon>
        <taxon>Streptophyta</taxon>
        <taxon>Embryophyta</taxon>
        <taxon>Tracheophyta</taxon>
        <taxon>Polypodiopsida</taxon>
        <taxon>Polypodiidae</taxon>
        <taxon>Polypodiales</taxon>
        <taxon>Pteridineae</taxon>
        <taxon>Pteridaceae</taxon>
        <taxon>Parkerioideae</taxon>
        <taxon>Ceratopteris</taxon>
    </lineage>
</organism>
<proteinExistence type="predicted"/>
<keyword evidence="3" id="KW-1185">Reference proteome</keyword>
<accession>A0A8T2RMK6</accession>
<dbReference type="OrthoDB" id="694709at2759"/>
<sequence length="357" mass="39318">MHLFDNYSNGNFFRRLGRRLHLHASVNSLSFISEIKEVDEGLTTHLQALIPKELGGPKLLRCSSLSLALSHALSRHVEAVNLIPPSDLSWDSSWINEYMDQTARMLDVGTVLTGTLSNIEQSHLLIGHACHILFDAQKGPLGEDHACTNVCIYEGPLVRAQKSLRKWMDLEMSPGPTPRNLISNLQEMVHALGRLRQQAFAKGHGCLYVVFGANVTAVLAFYMLSLALSEEDLLSLNFAVPPSAPWASSITELVHLAKNEVEEQKASGVCLEDLRPLYSCVEGLVRKIEQVLESKEMPLSASSAKQLVESVNALSSQMGEIGNALKMLRTKLDEMLSAIVLSRSVLLDKLGATEMDH</sequence>
<gene>
    <name evidence="2" type="ORF">KP509_25G006500</name>
</gene>
<protein>
    <submittedName>
        <fullName evidence="2">Uncharacterized protein</fullName>
    </submittedName>
</protein>
<name>A0A8T2RMK6_CERRI</name>
<keyword evidence="1" id="KW-0812">Transmembrane</keyword>
<evidence type="ECO:0000313" key="3">
    <source>
        <dbReference type="Proteomes" id="UP000825935"/>
    </source>
</evidence>
<evidence type="ECO:0000256" key="1">
    <source>
        <dbReference type="SAM" id="Phobius"/>
    </source>
</evidence>
<dbReference type="AlphaFoldDB" id="A0A8T2RMK6"/>
<comment type="caution">
    <text evidence="2">The sequence shown here is derived from an EMBL/GenBank/DDBJ whole genome shotgun (WGS) entry which is preliminary data.</text>
</comment>
<feature type="transmembrane region" description="Helical" evidence="1">
    <location>
        <begin position="206"/>
        <end position="228"/>
    </location>
</feature>